<proteinExistence type="predicted"/>
<dbReference type="RefSeq" id="XP_018029281.1">
    <property type="nucleotide sequence ID" value="XM_018186088.1"/>
</dbReference>
<sequence>MRILESSLSSVPLFAVLQPGLVCVVAGLRARPQLPAKVGSLSARIRATSFCPLVLRLGPADGQILNLLGASVTLLAKPRVRSDKTLGGICLPKCTALDVANLVLRFLG</sequence>
<organism evidence="1 2">
    <name type="scientific">Paraphaeosphaeria sporulosa</name>
    <dbReference type="NCBI Taxonomy" id="1460663"/>
    <lineage>
        <taxon>Eukaryota</taxon>
        <taxon>Fungi</taxon>
        <taxon>Dikarya</taxon>
        <taxon>Ascomycota</taxon>
        <taxon>Pezizomycotina</taxon>
        <taxon>Dothideomycetes</taxon>
        <taxon>Pleosporomycetidae</taxon>
        <taxon>Pleosporales</taxon>
        <taxon>Massarineae</taxon>
        <taxon>Didymosphaeriaceae</taxon>
        <taxon>Paraphaeosphaeria</taxon>
    </lineage>
</organism>
<evidence type="ECO:0000313" key="2">
    <source>
        <dbReference type="Proteomes" id="UP000077069"/>
    </source>
</evidence>
<dbReference type="AlphaFoldDB" id="A0A177BUU3"/>
<evidence type="ECO:0000313" key="1">
    <source>
        <dbReference type="EMBL" id="OAF98915.1"/>
    </source>
</evidence>
<accession>A0A177BUU3</accession>
<dbReference type="EMBL" id="KV441563">
    <property type="protein sequence ID" value="OAF98915.1"/>
    <property type="molecule type" value="Genomic_DNA"/>
</dbReference>
<name>A0A177BUU3_9PLEO</name>
<dbReference type="GeneID" id="28769574"/>
<protein>
    <submittedName>
        <fullName evidence="1">Uncharacterized protein</fullName>
    </submittedName>
</protein>
<dbReference type="Proteomes" id="UP000077069">
    <property type="component" value="Unassembled WGS sequence"/>
</dbReference>
<keyword evidence="2" id="KW-1185">Reference proteome</keyword>
<dbReference type="InParanoid" id="A0A177BUU3"/>
<gene>
    <name evidence="1" type="ORF">CC84DRAFT_409473</name>
</gene>
<reference evidence="1 2" key="1">
    <citation type="submission" date="2016-05" db="EMBL/GenBank/DDBJ databases">
        <title>Comparative analysis of secretome profiles of manganese(II)-oxidizing ascomycete fungi.</title>
        <authorList>
            <consortium name="DOE Joint Genome Institute"/>
            <person name="Zeiner C.A."/>
            <person name="Purvine S.O."/>
            <person name="Zink E.M."/>
            <person name="Wu S."/>
            <person name="Pasa-Tolic L."/>
            <person name="Chaput D.L."/>
            <person name="Haridas S."/>
            <person name="Grigoriev I.V."/>
            <person name="Santelli C.M."/>
            <person name="Hansel C.M."/>
        </authorList>
    </citation>
    <scope>NUCLEOTIDE SEQUENCE [LARGE SCALE GENOMIC DNA]</scope>
    <source>
        <strain evidence="1 2">AP3s5-JAC2a</strain>
    </source>
</reference>